<evidence type="ECO:0000256" key="1">
    <source>
        <dbReference type="ARBA" id="ARBA00022603"/>
    </source>
</evidence>
<dbReference type="PANTHER" id="PTHR12829">
    <property type="entry name" value="N6-ADENOSINE-METHYLTRANSFERASE"/>
    <property type="match status" value="1"/>
</dbReference>
<evidence type="ECO:0000313" key="6">
    <source>
        <dbReference type="Proteomes" id="UP000001508"/>
    </source>
</evidence>
<dbReference type="HOGENOM" id="CLU_018702_2_1_7"/>
<evidence type="ECO:0000256" key="3">
    <source>
        <dbReference type="ARBA" id="ARBA00022691"/>
    </source>
</evidence>
<dbReference type="Gene3D" id="3.40.50.150">
    <property type="entry name" value="Vaccinia Virus protein VP39"/>
    <property type="match status" value="1"/>
</dbReference>
<dbReference type="InterPro" id="IPR029063">
    <property type="entry name" value="SAM-dependent_MTases_sf"/>
</dbReference>
<accession>D6Z093</accession>
<evidence type="ECO:0000256" key="4">
    <source>
        <dbReference type="PROSITE-ProRule" id="PRU00489"/>
    </source>
</evidence>
<dbReference type="KEGG" id="dak:DaAHT2_2462"/>
<proteinExistence type="inferred from homology"/>
<dbReference type="PROSITE" id="PS51143">
    <property type="entry name" value="MT_A70"/>
    <property type="match status" value="1"/>
</dbReference>
<dbReference type="Pfam" id="PF05063">
    <property type="entry name" value="MT-A70"/>
    <property type="match status" value="1"/>
</dbReference>
<dbReference type="PANTHER" id="PTHR12829:SF7">
    <property type="entry name" value="N6-ADENOSINE-METHYLTRANSFERASE CATALYTIC SUBUNIT"/>
    <property type="match status" value="1"/>
</dbReference>
<dbReference type="Proteomes" id="UP000001508">
    <property type="component" value="Chromosome"/>
</dbReference>
<keyword evidence="3" id="KW-0949">S-adenosyl-L-methionine</keyword>
<evidence type="ECO:0000256" key="2">
    <source>
        <dbReference type="ARBA" id="ARBA00022679"/>
    </source>
</evidence>
<dbReference type="GO" id="GO:0032259">
    <property type="term" value="P:methylation"/>
    <property type="evidence" value="ECO:0007669"/>
    <property type="project" value="UniProtKB-KW"/>
</dbReference>
<dbReference type="GO" id="GO:0009007">
    <property type="term" value="F:site-specific DNA-methyltransferase (adenine-specific) activity"/>
    <property type="evidence" value="ECO:0007669"/>
    <property type="project" value="UniProtKB-EC"/>
</dbReference>
<dbReference type="EC" id="2.1.1.72" evidence="5"/>
<dbReference type="STRING" id="589865.DaAHT2_2462"/>
<keyword evidence="1 5" id="KW-0489">Methyltransferase</keyword>
<dbReference type="PROSITE" id="PS00092">
    <property type="entry name" value="N6_MTASE"/>
    <property type="match status" value="1"/>
</dbReference>
<organism evidence="5 6">
    <name type="scientific">Desulfurivibrio alkaliphilus (strain DSM 19089 / UNIQEM U267 / AHT2)</name>
    <dbReference type="NCBI Taxonomy" id="589865"/>
    <lineage>
        <taxon>Bacteria</taxon>
        <taxon>Pseudomonadati</taxon>
        <taxon>Thermodesulfobacteriota</taxon>
        <taxon>Desulfobulbia</taxon>
        <taxon>Desulfobulbales</taxon>
        <taxon>Desulfobulbaceae</taxon>
        <taxon>Desulfurivibrio</taxon>
    </lineage>
</organism>
<protein>
    <submittedName>
        <fullName evidence="5">Site-specific DNA-methyltransferase (Adenine-specific)</fullName>
        <ecNumber evidence="5">2.1.1.72</ecNumber>
    </submittedName>
</protein>
<dbReference type="SUPFAM" id="SSF53335">
    <property type="entry name" value="S-adenosyl-L-methionine-dependent methyltransferases"/>
    <property type="match status" value="1"/>
</dbReference>
<keyword evidence="2 5" id="KW-0808">Transferase</keyword>
<dbReference type="eggNOG" id="COG4725">
    <property type="taxonomic scope" value="Bacteria"/>
</dbReference>
<evidence type="ECO:0000313" key="5">
    <source>
        <dbReference type="EMBL" id="ADH87126.1"/>
    </source>
</evidence>
<dbReference type="EMBL" id="CP001940">
    <property type="protein sequence ID" value="ADH87126.1"/>
    <property type="molecule type" value="Genomic_DNA"/>
</dbReference>
<sequence length="267" mass="31378">MYGEPSKAQKVTGYTIYNAEQQRRTKRNDLPDFYPDLPEKKYDIIYADPPWDYGGKLQFDKSSKSVEEIDLSRKIFISSANFKYPTIKTKVLKKIPIYEIAKEDCLLFMWVTNPHLAQGIELGTSWGFEYKTVAFVWDKMVHNPGQYTLSYCELCLVFKRGKIPRPRGARNIKQLVRVPRGKHSEKPLEVLKNIEKMFPTQDKIELFARHQPNGWDVWGLDVREEYESGETKQEEVLYAPRSGQITLWDQMGHAKRKNEQYDFHTNK</sequence>
<gene>
    <name evidence="5" type="ordered locus">DaAHT2_2462</name>
</gene>
<dbReference type="AlphaFoldDB" id="D6Z093"/>
<dbReference type="REBASE" id="26369">
    <property type="entry name" value="M.DalAHTORF2462P"/>
</dbReference>
<keyword evidence="6" id="KW-1185">Reference proteome</keyword>
<dbReference type="InParanoid" id="D6Z093"/>
<comment type="similarity">
    <text evidence="4">Belongs to the MT-A70-like family.</text>
</comment>
<dbReference type="GO" id="GO:0003676">
    <property type="term" value="F:nucleic acid binding"/>
    <property type="evidence" value="ECO:0007669"/>
    <property type="project" value="InterPro"/>
</dbReference>
<dbReference type="InterPro" id="IPR002052">
    <property type="entry name" value="DNA_methylase_N6_adenine_CS"/>
</dbReference>
<dbReference type="InterPro" id="IPR007757">
    <property type="entry name" value="MT-A70-like"/>
</dbReference>
<name>D6Z093_DESAT</name>
<reference evidence="6" key="1">
    <citation type="submission" date="2010-02" db="EMBL/GenBank/DDBJ databases">
        <title>Complete sequence of Desulfurivibrio alkaliphilus AHT2.</title>
        <authorList>
            <consortium name="US DOE Joint Genome Institute"/>
            <person name="Pitluck S."/>
            <person name="Chertkov O."/>
            <person name="Detter J.C."/>
            <person name="Han C."/>
            <person name="Tapia R."/>
            <person name="Larimer F."/>
            <person name="Land M."/>
            <person name="Hauser L."/>
            <person name="Kyrpides N."/>
            <person name="Mikhailova N."/>
            <person name="Sorokin D.Y."/>
            <person name="Muyzer G."/>
            <person name="Woyke T."/>
        </authorList>
    </citation>
    <scope>NUCLEOTIDE SEQUENCE [LARGE SCALE GENOMIC DNA]</scope>
    <source>
        <strain evidence="6">DSM 19089 / UNIQEM U267 / AHT2</strain>
    </source>
</reference>